<protein>
    <recommendedName>
        <fullName evidence="1">CRAL-TRIO domain-containing protein</fullName>
    </recommendedName>
</protein>
<dbReference type="InterPro" id="IPR001251">
    <property type="entry name" value="CRAL-TRIO_dom"/>
</dbReference>
<dbReference type="AlphaFoldDB" id="A0A7S0AJZ7"/>
<organism evidence="2">
    <name type="scientific">Pyrodinium bahamense</name>
    <dbReference type="NCBI Taxonomy" id="73915"/>
    <lineage>
        <taxon>Eukaryota</taxon>
        <taxon>Sar</taxon>
        <taxon>Alveolata</taxon>
        <taxon>Dinophyceae</taxon>
        <taxon>Gonyaulacales</taxon>
        <taxon>Pyrocystaceae</taxon>
        <taxon>Pyrodinium</taxon>
    </lineage>
</organism>
<evidence type="ECO:0000313" key="2">
    <source>
        <dbReference type="EMBL" id="CAD8366005.1"/>
    </source>
</evidence>
<sequence>MAVVSRAPVVPRGLAAAAPFPLPWGQGAPLRSCAGDCLWAAWRTDRRGAVCRQAAIGAALGATMAAAPVLRRPRRGGPGFRQPIQWKGLTAAFSRQDCRWLGHTAEARDDALANQAEALQVQKMRALLSGELTVLETRGHAFAHTTGDIFLLRVLRGHAHHLPQACAWYRECLRIRKERHLDELHLSMEEHGVDFKYGRMPHAGALAAYSTIVFDENLWRTPQGDLLLYDALGDFRTRELVKELGWEPCREFQEAMLERRLAVLDRMSREQGRLAKAVRIFDCEGTSIWSYDKGFCDLMHRDMDPISHGTQCEVVRANFIINTPWFGTKVYNLLKHRLPARMERVVHLLGSDFMENEQAIQMLGEANLRTLAKGQEEEVRPCSSTAPALRAVQAT</sequence>
<dbReference type="Pfam" id="PF00650">
    <property type="entry name" value="CRAL_TRIO"/>
    <property type="match status" value="1"/>
</dbReference>
<accession>A0A7S0AJZ7</accession>
<dbReference type="InterPro" id="IPR036273">
    <property type="entry name" value="CRAL/TRIO_N_dom_sf"/>
</dbReference>
<evidence type="ECO:0000259" key="1">
    <source>
        <dbReference type="Pfam" id="PF00650"/>
    </source>
</evidence>
<proteinExistence type="predicted"/>
<dbReference type="InterPro" id="IPR036865">
    <property type="entry name" value="CRAL-TRIO_dom_sf"/>
</dbReference>
<dbReference type="SUPFAM" id="SSF46938">
    <property type="entry name" value="CRAL/TRIO N-terminal domain"/>
    <property type="match status" value="1"/>
</dbReference>
<dbReference type="Gene3D" id="3.40.525.10">
    <property type="entry name" value="CRAL-TRIO lipid binding domain"/>
    <property type="match status" value="1"/>
</dbReference>
<dbReference type="EMBL" id="HBEG01028981">
    <property type="protein sequence ID" value="CAD8366005.1"/>
    <property type="molecule type" value="Transcribed_RNA"/>
</dbReference>
<name>A0A7S0AJZ7_9DINO</name>
<feature type="domain" description="CRAL-TRIO" evidence="1">
    <location>
        <begin position="252"/>
        <end position="352"/>
    </location>
</feature>
<gene>
    <name evidence="2" type="ORF">PBAH0796_LOCUS17675</name>
</gene>
<dbReference type="SUPFAM" id="SSF52087">
    <property type="entry name" value="CRAL/TRIO domain"/>
    <property type="match status" value="1"/>
</dbReference>
<reference evidence="2" key="1">
    <citation type="submission" date="2021-01" db="EMBL/GenBank/DDBJ databases">
        <authorList>
            <person name="Corre E."/>
            <person name="Pelletier E."/>
            <person name="Niang G."/>
            <person name="Scheremetjew M."/>
            <person name="Finn R."/>
            <person name="Kale V."/>
            <person name="Holt S."/>
            <person name="Cochrane G."/>
            <person name="Meng A."/>
            <person name="Brown T."/>
            <person name="Cohen L."/>
        </authorList>
    </citation>
    <scope>NUCLEOTIDE SEQUENCE</scope>
    <source>
        <strain evidence="2">Pbaha01</strain>
    </source>
</reference>